<proteinExistence type="predicted"/>
<evidence type="ECO:0000313" key="3">
    <source>
        <dbReference type="EnsemblMetazoa" id="RPRC011873-PA"/>
    </source>
</evidence>
<organism evidence="3 4">
    <name type="scientific">Rhodnius prolixus</name>
    <name type="common">Triatomid bug</name>
    <dbReference type="NCBI Taxonomy" id="13249"/>
    <lineage>
        <taxon>Eukaryota</taxon>
        <taxon>Metazoa</taxon>
        <taxon>Ecdysozoa</taxon>
        <taxon>Arthropoda</taxon>
        <taxon>Hexapoda</taxon>
        <taxon>Insecta</taxon>
        <taxon>Pterygota</taxon>
        <taxon>Neoptera</taxon>
        <taxon>Paraneoptera</taxon>
        <taxon>Hemiptera</taxon>
        <taxon>Heteroptera</taxon>
        <taxon>Panheteroptera</taxon>
        <taxon>Cimicomorpha</taxon>
        <taxon>Reduviidae</taxon>
        <taxon>Triatominae</taxon>
        <taxon>Rhodnius</taxon>
    </lineage>
</organism>
<evidence type="ECO:0000256" key="1">
    <source>
        <dbReference type="SAM" id="Coils"/>
    </source>
</evidence>
<protein>
    <submittedName>
        <fullName evidence="3">Uncharacterized protein</fullName>
    </submittedName>
</protein>
<name>T1I6F3_RHOPR</name>
<accession>T1I6F3</accession>
<dbReference type="InParanoid" id="T1I6F3"/>
<keyword evidence="4" id="KW-1185">Reference proteome</keyword>
<dbReference type="EnsemblMetazoa" id="RPRC011873-RA">
    <property type="protein sequence ID" value="RPRC011873-PA"/>
    <property type="gene ID" value="RPRC011873"/>
</dbReference>
<keyword evidence="1" id="KW-0175">Coiled coil</keyword>
<feature type="compositionally biased region" description="Polar residues" evidence="2">
    <location>
        <begin position="7"/>
        <end position="17"/>
    </location>
</feature>
<evidence type="ECO:0000313" key="4">
    <source>
        <dbReference type="Proteomes" id="UP000015103"/>
    </source>
</evidence>
<dbReference type="AlphaFoldDB" id="T1I6F3"/>
<evidence type="ECO:0000256" key="2">
    <source>
        <dbReference type="SAM" id="MobiDB-lite"/>
    </source>
</evidence>
<sequence>MDDSDGSESVTDSNISHNKIGGKYRQAYSERSPKPLPDKRENYWLFQHNGTLAETDNSRNSTGYMKSVSEYKRNYFKQPNVENFVPKLHEHIEKLFTDIKDSAQLPKPQLVRAPYASMSLDSMPLSTKKKLLENYYSSVKKYFMEATSLINLKEQPPNLLKTLEDVYYEKQKITLKSPSCDSQTCDEVESIAKVFYRCNSEIRQISGLQKEISKLVREKEQKQLKLLAEKQEEEINKKINNNVNLLKEGKLRIPYKKDYGFCGHQPEAASHDEVLTGSKYPLFLTMSNLLAEQQK</sequence>
<feature type="coiled-coil region" evidence="1">
    <location>
        <begin position="198"/>
        <end position="248"/>
    </location>
</feature>
<dbReference type="Proteomes" id="UP000015103">
    <property type="component" value="Unassembled WGS sequence"/>
</dbReference>
<dbReference type="EMBL" id="ACPB03001801">
    <property type="status" value="NOT_ANNOTATED_CDS"/>
    <property type="molecule type" value="Genomic_DNA"/>
</dbReference>
<dbReference type="HOGENOM" id="CLU_944324_0_0_1"/>
<reference evidence="3" key="1">
    <citation type="submission" date="2015-05" db="UniProtKB">
        <authorList>
            <consortium name="EnsemblMetazoa"/>
        </authorList>
    </citation>
    <scope>IDENTIFICATION</scope>
</reference>
<dbReference type="VEuPathDB" id="VectorBase:RPRC011873"/>
<feature type="region of interest" description="Disordered" evidence="2">
    <location>
        <begin position="1"/>
        <end position="39"/>
    </location>
</feature>